<feature type="domain" description="Response regulatory" evidence="12">
    <location>
        <begin position="1083"/>
        <end position="1198"/>
    </location>
</feature>
<dbReference type="Gene3D" id="1.10.287.130">
    <property type="match status" value="1"/>
</dbReference>
<evidence type="ECO:0000259" key="10">
    <source>
        <dbReference type="PROSITE" id="PS01124"/>
    </source>
</evidence>
<dbReference type="SMART" id="SM00342">
    <property type="entry name" value="HTH_ARAC"/>
    <property type="match status" value="1"/>
</dbReference>
<dbReference type="SUPFAM" id="SSF47384">
    <property type="entry name" value="Homodimeric domain of signal transducing histidine kinase"/>
    <property type="match status" value="1"/>
</dbReference>
<dbReference type="EC" id="2.7.13.3" evidence="2"/>
<feature type="signal peptide" evidence="9">
    <location>
        <begin position="1"/>
        <end position="20"/>
    </location>
</feature>
<dbReference type="SUPFAM" id="SSF46689">
    <property type="entry name" value="Homeodomain-like"/>
    <property type="match status" value="1"/>
</dbReference>
<dbReference type="InterPro" id="IPR005467">
    <property type="entry name" value="His_kinase_dom"/>
</dbReference>
<dbReference type="PANTHER" id="PTHR43547:SF2">
    <property type="entry name" value="HYBRID SIGNAL TRANSDUCTION HISTIDINE KINASE C"/>
    <property type="match status" value="1"/>
</dbReference>
<dbReference type="InterPro" id="IPR009057">
    <property type="entry name" value="Homeodomain-like_sf"/>
</dbReference>
<dbReference type="Gene3D" id="2.60.40.10">
    <property type="entry name" value="Immunoglobulins"/>
    <property type="match status" value="1"/>
</dbReference>
<keyword evidence="4" id="KW-0805">Transcription regulation</keyword>
<dbReference type="InterPro" id="IPR003661">
    <property type="entry name" value="HisK_dim/P_dom"/>
</dbReference>
<dbReference type="Gene3D" id="1.10.10.60">
    <property type="entry name" value="Homeodomain-like"/>
    <property type="match status" value="2"/>
</dbReference>
<dbReference type="InterPro" id="IPR003594">
    <property type="entry name" value="HATPase_dom"/>
</dbReference>
<evidence type="ECO:0000256" key="6">
    <source>
        <dbReference type="ARBA" id="ARBA00023163"/>
    </source>
</evidence>
<dbReference type="GO" id="GO:0003700">
    <property type="term" value="F:DNA-binding transcription factor activity"/>
    <property type="evidence" value="ECO:0007669"/>
    <property type="project" value="InterPro"/>
</dbReference>
<evidence type="ECO:0000259" key="12">
    <source>
        <dbReference type="PROSITE" id="PS50110"/>
    </source>
</evidence>
<evidence type="ECO:0000256" key="1">
    <source>
        <dbReference type="ARBA" id="ARBA00000085"/>
    </source>
</evidence>
<evidence type="ECO:0000313" key="14">
    <source>
        <dbReference type="Proteomes" id="UP000092631"/>
    </source>
</evidence>
<dbReference type="PROSITE" id="PS00041">
    <property type="entry name" value="HTH_ARAC_FAMILY_1"/>
    <property type="match status" value="1"/>
</dbReference>
<feature type="chain" id="PRO_5008886953" description="histidine kinase" evidence="9">
    <location>
        <begin position="21"/>
        <end position="1340"/>
    </location>
</feature>
<keyword evidence="9" id="KW-0732">Signal</keyword>
<evidence type="ECO:0000259" key="11">
    <source>
        <dbReference type="PROSITE" id="PS50109"/>
    </source>
</evidence>
<keyword evidence="14" id="KW-1185">Reference proteome</keyword>
<dbReference type="Gene3D" id="2.130.10.10">
    <property type="entry name" value="YVTN repeat-like/Quinoprotein amine dehydrogenase"/>
    <property type="match status" value="2"/>
</dbReference>
<evidence type="ECO:0000256" key="3">
    <source>
        <dbReference type="ARBA" id="ARBA00022553"/>
    </source>
</evidence>
<keyword evidence="8" id="KW-0472">Membrane</keyword>
<keyword evidence="8" id="KW-0812">Transmembrane</keyword>
<dbReference type="OrthoDB" id="717811at2"/>
<feature type="domain" description="Histidine kinase" evidence="11">
    <location>
        <begin position="835"/>
        <end position="1049"/>
    </location>
</feature>
<dbReference type="InterPro" id="IPR011006">
    <property type="entry name" value="CheY-like_superfamily"/>
</dbReference>
<dbReference type="PRINTS" id="PR00344">
    <property type="entry name" value="BCTRLSENSOR"/>
</dbReference>
<feature type="domain" description="HTH araC/xylS-type" evidence="10">
    <location>
        <begin position="1234"/>
        <end position="1332"/>
    </location>
</feature>
<evidence type="ECO:0000256" key="9">
    <source>
        <dbReference type="SAM" id="SignalP"/>
    </source>
</evidence>
<accession>A0A1C7H4G5</accession>
<dbReference type="KEGG" id="bcae:A4V03_19680"/>
<keyword evidence="5" id="KW-0238">DNA-binding</keyword>
<keyword evidence="8" id="KW-1133">Transmembrane helix</keyword>
<dbReference type="InterPro" id="IPR036890">
    <property type="entry name" value="HATPase_C_sf"/>
</dbReference>
<dbReference type="SMART" id="SM00388">
    <property type="entry name" value="HisKA"/>
    <property type="match status" value="1"/>
</dbReference>
<keyword evidence="13" id="KW-0808">Transferase</keyword>
<dbReference type="CDD" id="cd00082">
    <property type="entry name" value="HisKA"/>
    <property type="match status" value="1"/>
</dbReference>
<feature type="transmembrane region" description="Helical" evidence="8">
    <location>
        <begin position="782"/>
        <end position="804"/>
    </location>
</feature>
<dbReference type="InterPro" id="IPR013783">
    <property type="entry name" value="Ig-like_fold"/>
</dbReference>
<dbReference type="InterPro" id="IPR011110">
    <property type="entry name" value="Reg_prop"/>
</dbReference>
<feature type="modified residue" description="4-aspartylphosphate" evidence="7">
    <location>
        <position position="1131"/>
    </location>
</feature>
<keyword evidence="3 7" id="KW-0597">Phosphoprotein</keyword>
<dbReference type="FunFam" id="1.10.287.130:FF:000045">
    <property type="entry name" value="Two-component system sensor histidine kinase/response regulator"/>
    <property type="match status" value="1"/>
</dbReference>
<dbReference type="InterPro" id="IPR018062">
    <property type="entry name" value="HTH_AraC-typ_CS"/>
</dbReference>
<dbReference type="Gene3D" id="3.30.565.10">
    <property type="entry name" value="Histidine kinase-like ATPase, C-terminal domain"/>
    <property type="match status" value="1"/>
</dbReference>
<dbReference type="SUPFAM" id="SSF52172">
    <property type="entry name" value="CheY-like"/>
    <property type="match status" value="1"/>
</dbReference>
<dbReference type="GO" id="GO:0043565">
    <property type="term" value="F:sequence-specific DNA binding"/>
    <property type="evidence" value="ECO:0007669"/>
    <property type="project" value="InterPro"/>
</dbReference>
<dbReference type="Pfam" id="PF02518">
    <property type="entry name" value="HATPase_c"/>
    <property type="match status" value="1"/>
</dbReference>
<dbReference type="FunFam" id="2.60.40.10:FF:000791">
    <property type="entry name" value="Two-component system sensor histidine kinase/response regulator"/>
    <property type="match status" value="1"/>
</dbReference>
<dbReference type="InterPro" id="IPR001789">
    <property type="entry name" value="Sig_transdc_resp-reg_receiver"/>
</dbReference>
<dbReference type="InterPro" id="IPR036097">
    <property type="entry name" value="HisK_dim/P_sf"/>
</dbReference>
<dbReference type="InterPro" id="IPR015943">
    <property type="entry name" value="WD40/YVTN_repeat-like_dom_sf"/>
</dbReference>
<dbReference type="SMART" id="SM00448">
    <property type="entry name" value="REC"/>
    <property type="match status" value="1"/>
</dbReference>
<dbReference type="Gene3D" id="3.40.50.2300">
    <property type="match status" value="1"/>
</dbReference>
<gene>
    <name evidence="13" type="ORF">A4V03_19680</name>
</gene>
<dbReference type="GeneID" id="82189352"/>
<dbReference type="InterPro" id="IPR011123">
    <property type="entry name" value="Y_Y_Y"/>
</dbReference>
<dbReference type="CDD" id="cd17574">
    <property type="entry name" value="REC_OmpR"/>
    <property type="match status" value="1"/>
</dbReference>
<dbReference type="PROSITE" id="PS01124">
    <property type="entry name" value="HTH_ARAC_FAMILY_2"/>
    <property type="match status" value="1"/>
</dbReference>
<protein>
    <recommendedName>
        <fullName evidence="2">histidine kinase</fullName>
        <ecNumber evidence="2">2.7.13.3</ecNumber>
    </recommendedName>
</protein>
<evidence type="ECO:0000313" key="13">
    <source>
        <dbReference type="EMBL" id="ANU59523.1"/>
    </source>
</evidence>
<dbReference type="Pfam" id="PF12833">
    <property type="entry name" value="HTH_18"/>
    <property type="match status" value="1"/>
</dbReference>
<dbReference type="Proteomes" id="UP000092631">
    <property type="component" value="Chromosome"/>
</dbReference>
<keyword evidence="13" id="KW-0418">Kinase</keyword>
<name>A0A1C7H4G5_9BACE</name>
<keyword evidence="6" id="KW-0804">Transcription</keyword>
<dbReference type="GO" id="GO:0000155">
    <property type="term" value="F:phosphorelay sensor kinase activity"/>
    <property type="evidence" value="ECO:0007669"/>
    <property type="project" value="InterPro"/>
</dbReference>
<organism evidence="13 14">
    <name type="scientific">Bacteroides caecimuris</name>
    <dbReference type="NCBI Taxonomy" id="1796613"/>
    <lineage>
        <taxon>Bacteria</taxon>
        <taxon>Pseudomonadati</taxon>
        <taxon>Bacteroidota</taxon>
        <taxon>Bacteroidia</taxon>
        <taxon>Bacteroidales</taxon>
        <taxon>Bacteroidaceae</taxon>
        <taxon>Bacteroides</taxon>
    </lineage>
</organism>
<evidence type="ECO:0000256" key="5">
    <source>
        <dbReference type="ARBA" id="ARBA00023125"/>
    </source>
</evidence>
<dbReference type="Pfam" id="PF00512">
    <property type="entry name" value="HisKA"/>
    <property type="match status" value="1"/>
</dbReference>
<proteinExistence type="predicted"/>
<evidence type="ECO:0000256" key="7">
    <source>
        <dbReference type="PROSITE-ProRule" id="PRU00169"/>
    </source>
</evidence>
<dbReference type="Pfam" id="PF07495">
    <property type="entry name" value="Y_Y_Y"/>
    <property type="match status" value="1"/>
</dbReference>
<dbReference type="PROSITE" id="PS50110">
    <property type="entry name" value="RESPONSE_REGULATORY"/>
    <property type="match status" value="1"/>
</dbReference>
<dbReference type="SMART" id="SM00387">
    <property type="entry name" value="HATPase_c"/>
    <property type="match status" value="1"/>
</dbReference>
<dbReference type="InterPro" id="IPR004358">
    <property type="entry name" value="Sig_transdc_His_kin-like_C"/>
</dbReference>
<dbReference type="Pfam" id="PF07494">
    <property type="entry name" value="Reg_prop"/>
    <property type="match status" value="2"/>
</dbReference>
<dbReference type="PROSITE" id="PS50109">
    <property type="entry name" value="HIS_KIN"/>
    <property type="match status" value="1"/>
</dbReference>
<dbReference type="SUPFAM" id="SSF63829">
    <property type="entry name" value="Calcium-dependent phosphotriesterase"/>
    <property type="match status" value="2"/>
</dbReference>
<comment type="catalytic activity">
    <reaction evidence="1">
        <text>ATP + protein L-histidine = ADP + protein N-phospho-L-histidine.</text>
        <dbReference type="EC" id="2.7.13.3"/>
    </reaction>
</comment>
<dbReference type="CDD" id="cd00075">
    <property type="entry name" value="HATPase"/>
    <property type="match status" value="1"/>
</dbReference>
<dbReference type="InterPro" id="IPR018060">
    <property type="entry name" value="HTH_AraC"/>
</dbReference>
<evidence type="ECO:0000256" key="2">
    <source>
        <dbReference type="ARBA" id="ARBA00012438"/>
    </source>
</evidence>
<dbReference type="EMBL" id="CP015401">
    <property type="protein sequence ID" value="ANU59523.1"/>
    <property type="molecule type" value="Genomic_DNA"/>
</dbReference>
<evidence type="ECO:0000256" key="4">
    <source>
        <dbReference type="ARBA" id="ARBA00023015"/>
    </source>
</evidence>
<dbReference type="Pfam" id="PF00072">
    <property type="entry name" value="Response_reg"/>
    <property type="match status" value="1"/>
</dbReference>
<evidence type="ECO:0000256" key="8">
    <source>
        <dbReference type="SAM" id="Phobius"/>
    </source>
</evidence>
<dbReference type="RefSeq" id="WP_065540139.1">
    <property type="nucleotide sequence ID" value="NZ_CP015401.2"/>
</dbReference>
<dbReference type="PANTHER" id="PTHR43547">
    <property type="entry name" value="TWO-COMPONENT HISTIDINE KINASE"/>
    <property type="match status" value="1"/>
</dbReference>
<reference evidence="14" key="1">
    <citation type="submission" date="2016-04" db="EMBL/GenBank/DDBJ databases">
        <title>Complete Genome Sequences of Twelve Strains of a Stable Defined Moderately Diverse Mouse Microbiota 2 (sDMDMm2).</title>
        <authorList>
            <person name="Uchimura Y."/>
            <person name="Wyss M."/>
            <person name="Brugiroux S."/>
            <person name="Limenitakis J.P."/>
            <person name="Stecher B."/>
            <person name="McCoy K.D."/>
            <person name="Macpherson A.J."/>
        </authorList>
    </citation>
    <scope>NUCLEOTIDE SEQUENCE [LARGE SCALE GENOMIC DNA]</scope>
    <source>
        <strain evidence="14">I48</strain>
    </source>
</reference>
<sequence length="1340" mass="152264">MKLTKILICLLIFWTGTLSASPYFSFKKYQVEDGLSHNTVWCALQDSYGFIWLGTSDGLNRYDGRGNKVYRNVLNDKYSLENNFVEALIEVDKNLWVGTNSGLYIYDRDTDRFSYFDKTTQYNVYISSEIKKIIKTENGLIWIATLGQGFFIYDPKTGVLTQNSVQTSFVWDLCQSADRKRVYISSLQEGLLCFDENGKFLRTYEISLDINASDSYKVNCIQNIDGDIWIGAGSNLLSRLDEQTGAIDNYSGSAFNFGAVHCLLKYTDKELLVGTDNGLYLFDQNTNTFQRADNPADPRSLSDQTINGMMWDAEGALWVLTNLGGINYMSKQTKRFDYYSPAYLSGLPGAGKVVAPFCENKDGNIWIGTQNGLYFFNVVTRELSPYPIGGLNNQKYDIRSLLLDGDHLWIGTYAGGIRVVNLRTGAVKVYTHSRGIPYTICSNDVLCFYRGRNGDIYVGTSWGLCRYDAAKDNFMPIINIGSMISITDIHEDMYNHLWIATSGSGVFTYNTLNGHYKNYQHEREDSTTITCNSVITLFEDAEGTMWFGTNGGGLCSFDAKEKRFIEFDPHNTLLPNKVIYAIEQDQEGDFWVSSNAGIFKINPVTKERFRQFTINDGLQGNQFIARSSLKSSEGKLYFGGINGFNVFQPEQFVDNKYIPPVYVTDIQLPYQTDEQEVKRLLQLDKPLYMADEVTLAYENNSFSIRFVALSFEDPAKNRYSYILRGVDKEWIMNTNNNQVSYTNLPPGEYLFEVRGSNNDRRWNENITTLKVVITPPWWRSTFAYFVYVLMLLGWIGWMAWRWNLRVKRKYKRRMEKYQTAKEKEVYKSKISFFINLVHEIRTPLSLIRLPLEKLLEKEREGTDLKYLSVIDKNVNYLLGITNELLDFQKMESGTLHLSLKKSDIKGLVGDVYNQFTSPAELKGIDLQLIVPEQELVSMVDRDKLSKILVNLMGNAIKYAHARIDLKLLVTDGGYEIQVNDDGPGIPNEQKQKIFEAFYQFPDDKVATAVGTGIGLAFAKSLAEAHQGDLRLEDNIGGGSSFILSLPFKEWETEKTGDMVEIHSEEHVEDTDTISLGDSGKKFTVLLVEDNVELLNLTRESLAKWFRVLKASNGREALKVLAKGNVDIIVSDVMMPVMDGMELCDKVKSEISYSHIPVILLTAKTTLESKVEGFECGADVYIEKPFSVKQLHMQIENLLKLRQSFHKWMANLSGDTVAVSTTNFAMSQKDCEFITKIQKVIAEQLADENFSVDVLAEQMNMSRSNFYRKIKALSKMSPNDYLKTLRMNRAAELILNGTRISEVAEQVGFTSSSYFAKCFKAQYGVLPKEYTGQPPIISGED</sequence>
<dbReference type="SUPFAM" id="SSF55874">
    <property type="entry name" value="ATPase domain of HSP90 chaperone/DNA topoisomerase II/histidine kinase"/>
    <property type="match status" value="1"/>
</dbReference>